<comment type="similarity">
    <text evidence="2 11">Belongs to the G-protein coupled receptor T2R family.</text>
</comment>
<evidence type="ECO:0000256" key="11">
    <source>
        <dbReference type="RuleBase" id="RU004423"/>
    </source>
</evidence>
<evidence type="ECO:0000256" key="1">
    <source>
        <dbReference type="ARBA" id="ARBA00004141"/>
    </source>
</evidence>
<feature type="transmembrane region" description="Helical" evidence="13">
    <location>
        <begin position="233"/>
        <end position="257"/>
    </location>
</feature>
<protein>
    <recommendedName>
        <fullName evidence="12">Taste receptor type 2</fullName>
    </recommendedName>
</protein>
<dbReference type="GeneID" id="105989558"/>
<evidence type="ECO:0000256" key="13">
    <source>
        <dbReference type="SAM" id="Phobius"/>
    </source>
</evidence>
<proteinExistence type="inferred from homology"/>
<dbReference type="RefSeq" id="XP_012877118.1">
    <property type="nucleotide sequence ID" value="XM_013021664.1"/>
</dbReference>
<keyword evidence="7 12" id="KW-0297">G-protein coupled receptor</keyword>
<evidence type="ECO:0000256" key="3">
    <source>
        <dbReference type="ARBA" id="ARBA00022480"/>
    </source>
</evidence>
<keyword evidence="9 12" id="KW-0675">Receptor</keyword>
<sequence length="271" mass="31264">MTVVIYKTWVKTHRLSSSDKILFTLGITRCLMLALFMLNILFIFLNAERLVSFSRVLSLCWKFLDGCSLWLVTLLNGLYCVKITNFRCSVFLLLKRSISTKITRLLLGCLLISTFTTLLCLVVRLIPYFPESVTRRNDTFFDIKEGILTFAASFALSSLFQFILNVTFASLLIHSLRRHLQRMQRNSTSFWNPQTDAHVGAMKLMIYFLILYIPYSIATMLHLPSYIMMDFSVRAICSIISTVYLPGHSILIILTHLKLKTKAKKILCFKK</sequence>
<keyword evidence="14" id="KW-1185">Reference proteome</keyword>
<gene>
    <name evidence="15" type="primary">LOC105989558</name>
</gene>
<dbReference type="Pfam" id="PF05296">
    <property type="entry name" value="TAS2R"/>
    <property type="match status" value="1"/>
</dbReference>
<organism evidence="14 15">
    <name type="scientific">Dipodomys ordii</name>
    <name type="common">Ord's kangaroo rat</name>
    <dbReference type="NCBI Taxonomy" id="10020"/>
    <lineage>
        <taxon>Eukaryota</taxon>
        <taxon>Metazoa</taxon>
        <taxon>Chordata</taxon>
        <taxon>Craniata</taxon>
        <taxon>Vertebrata</taxon>
        <taxon>Euteleostomi</taxon>
        <taxon>Mammalia</taxon>
        <taxon>Eutheria</taxon>
        <taxon>Euarchontoglires</taxon>
        <taxon>Glires</taxon>
        <taxon>Rodentia</taxon>
        <taxon>Castorimorpha</taxon>
        <taxon>Heteromyidae</taxon>
        <taxon>Dipodomyinae</taxon>
        <taxon>Dipodomys</taxon>
    </lineage>
</organism>
<dbReference type="AlphaFoldDB" id="A0A1S3FKL4"/>
<dbReference type="FunCoup" id="A0A1S3FKL4">
    <property type="interactions" value="95"/>
</dbReference>
<comment type="subcellular location">
    <subcellularLocation>
        <location evidence="1 12">Membrane</location>
        <topology evidence="1 12">Multi-pass membrane protein</topology>
    </subcellularLocation>
</comment>
<evidence type="ECO:0000313" key="15">
    <source>
        <dbReference type="RefSeq" id="XP_012877118.1"/>
    </source>
</evidence>
<feature type="transmembrane region" description="Helical" evidence="13">
    <location>
        <begin position="63"/>
        <end position="81"/>
    </location>
</feature>
<evidence type="ECO:0000313" key="14">
    <source>
        <dbReference type="Proteomes" id="UP000081671"/>
    </source>
</evidence>
<dbReference type="GO" id="GO:0004930">
    <property type="term" value="F:G protein-coupled receptor activity"/>
    <property type="evidence" value="ECO:0007669"/>
    <property type="project" value="UniProtKB-KW"/>
</dbReference>
<keyword evidence="10 12" id="KW-0807">Transducer</keyword>
<name>A0A1S3FKL4_DIPOR</name>
<dbReference type="CTD" id="50832"/>
<evidence type="ECO:0000256" key="7">
    <source>
        <dbReference type="ARBA" id="ARBA00023040"/>
    </source>
</evidence>
<evidence type="ECO:0000256" key="12">
    <source>
        <dbReference type="RuleBase" id="RU004424"/>
    </source>
</evidence>
<dbReference type="Proteomes" id="UP000081671">
    <property type="component" value="Unplaced"/>
</dbReference>
<evidence type="ECO:0000256" key="5">
    <source>
        <dbReference type="ARBA" id="ARBA00022692"/>
    </source>
</evidence>
<evidence type="ECO:0000256" key="6">
    <source>
        <dbReference type="ARBA" id="ARBA00022989"/>
    </source>
</evidence>
<reference evidence="15" key="1">
    <citation type="submission" date="2025-08" db="UniProtKB">
        <authorList>
            <consortium name="RefSeq"/>
        </authorList>
    </citation>
    <scope>IDENTIFICATION</scope>
    <source>
        <tissue evidence="15">Kidney</tissue>
    </source>
</reference>
<feature type="transmembrane region" description="Helical" evidence="13">
    <location>
        <begin position="146"/>
        <end position="173"/>
    </location>
</feature>
<dbReference type="InParanoid" id="A0A1S3FKL4"/>
<evidence type="ECO:0000256" key="10">
    <source>
        <dbReference type="ARBA" id="ARBA00023224"/>
    </source>
</evidence>
<evidence type="ECO:0000256" key="8">
    <source>
        <dbReference type="ARBA" id="ARBA00023136"/>
    </source>
</evidence>
<dbReference type="FunFam" id="1.20.1070.10:FF:000055">
    <property type="entry name" value="Taste receptor type 2"/>
    <property type="match status" value="1"/>
</dbReference>
<keyword evidence="5 12" id="KW-0812">Transmembrane</keyword>
<feature type="transmembrane region" description="Helical" evidence="13">
    <location>
        <begin position="102"/>
        <end position="126"/>
    </location>
</feature>
<dbReference type="GO" id="GO:0016020">
    <property type="term" value="C:membrane"/>
    <property type="evidence" value="ECO:0007669"/>
    <property type="project" value="UniProtKB-SubCell"/>
</dbReference>
<keyword evidence="6 13" id="KW-1133">Transmembrane helix</keyword>
<keyword evidence="3 12" id="KW-0919">Taste</keyword>
<keyword evidence="4 12" id="KW-0716">Sensory transduction</keyword>
<evidence type="ECO:0000256" key="9">
    <source>
        <dbReference type="ARBA" id="ARBA00023170"/>
    </source>
</evidence>
<feature type="transmembrane region" description="Helical" evidence="13">
    <location>
        <begin position="21"/>
        <end position="43"/>
    </location>
</feature>
<dbReference type="OrthoDB" id="9449902at2759"/>
<dbReference type="PANTHER" id="PTHR11394:SF55">
    <property type="entry name" value="TASTE RECEPTOR TYPE 2 MEMBER 4"/>
    <property type="match status" value="1"/>
</dbReference>
<evidence type="ECO:0000256" key="4">
    <source>
        <dbReference type="ARBA" id="ARBA00022606"/>
    </source>
</evidence>
<accession>A0A1S3FKL4</accession>
<evidence type="ECO:0000256" key="2">
    <source>
        <dbReference type="ARBA" id="ARBA00007376"/>
    </source>
</evidence>
<dbReference type="GO" id="GO:0033038">
    <property type="term" value="F:bitter taste receptor activity"/>
    <property type="evidence" value="ECO:0007669"/>
    <property type="project" value="InterPro"/>
</dbReference>
<feature type="transmembrane region" description="Helical" evidence="13">
    <location>
        <begin position="204"/>
        <end position="227"/>
    </location>
</feature>
<dbReference type="KEGG" id="dord:105989558"/>
<dbReference type="InterPro" id="IPR007960">
    <property type="entry name" value="TAS2R"/>
</dbReference>
<dbReference type="PANTHER" id="PTHR11394">
    <property type="entry name" value="TASTE RECEPTOR TYPE 2"/>
    <property type="match status" value="1"/>
</dbReference>
<dbReference type="SUPFAM" id="SSF81321">
    <property type="entry name" value="Family A G protein-coupled receptor-like"/>
    <property type="match status" value="1"/>
</dbReference>
<keyword evidence="8 12" id="KW-0472">Membrane</keyword>